<organism evidence="1 2">
    <name type="scientific">Nostoc cf. commune SO-36</name>
    <dbReference type="NCBI Taxonomy" id="449208"/>
    <lineage>
        <taxon>Bacteria</taxon>
        <taxon>Bacillati</taxon>
        <taxon>Cyanobacteriota</taxon>
        <taxon>Cyanophyceae</taxon>
        <taxon>Nostocales</taxon>
        <taxon>Nostocaceae</taxon>
        <taxon>Nostoc</taxon>
    </lineage>
</organism>
<dbReference type="EMBL" id="AP025732">
    <property type="protein sequence ID" value="BDI19015.1"/>
    <property type="molecule type" value="Genomic_DNA"/>
</dbReference>
<evidence type="ECO:0000313" key="1">
    <source>
        <dbReference type="EMBL" id="BDI19015.1"/>
    </source>
</evidence>
<keyword evidence="2" id="KW-1185">Reference proteome</keyword>
<protein>
    <submittedName>
        <fullName evidence="1">Uncharacterized protein</fullName>
    </submittedName>
</protein>
<dbReference type="Proteomes" id="UP001055453">
    <property type="component" value="Chromosome"/>
</dbReference>
<dbReference type="RefSeq" id="WP_251956498.1">
    <property type="nucleotide sequence ID" value="NZ_AP025732.1"/>
</dbReference>
<gene>
    <name evidence="1" type="ORF">ANSO36C_48170</name>
</gene>
<reference evidence="1" key="1">
    <citation type="submission" date="2022-04" db="EMBL/GenBank/DDBJ databases">
        <title>Complete genome sequence of a cyanobacterium, Nostoc sp. SO-36, isolated in Antarctica.</title>
        <authorList>
            <person name="Kanesaki Y."/>
            <person name="Effendi D."/>
            <person name="Sakamoto T."/>
            <person name="Ohtani S."/>
            <person name="Awai K."/>
        </authorList>
    </citation>
    <scope>NUCLEOTIDE SEQUENCE</scope>
    <source>
        <strain evidence="1">SO-36</strain>
    </source>
</reference>
<proteinExistence type="predicted"/>
<name>A0ABN6Q9U7_NOSCO</name>
<evidence type="ECO:0000313" key="2">
    <source>
        <dbReference type="Proteomes" id="UP001055453"/>
    </source>
</evidence>
<accession>A0ABN6Q9U7</accession>
<sequence>MTVAKNRADRVMLHNISWEQFENLLKDLGEHRAVRLAYDRTTFYDQLPPTFIAAKKAFWLTSL</sequence>